<dbReference type="RefSeq" id="WP_189091790.1">
    <property type="nucleotide sequence ID" value="NZ_BMQL01000023.1"/>
</dbReference>
<sequence>MKHAVTLGLVLALSLSACTTSTPPTSSPGGGDMGGTGGGGNTGGGGGTSSGPLQPEPGKVKGTAVDTQGQPLQGTLVWMLPSVADGVVQTHTNAQGQYVTPTLPDEPFDAYAWQQVPYRGQTFCVRLAAASADQYAPFSPKNGVIRTFKWQLTGRMPDQNHDNAYFGAEVRLMNGSWNDTQPLSRDASVEVTLTPDGPLIDGSTGQTMVRTVSFYDGFLYDLPVGHYTVTAAEVQPDGTHTPLVLNGGSGPERFQSTLDFQAEGGPCGGYGGSNGVERALIELARTTQ</sequence>
<accession>A0A918F9X2</accession>
<organism evidence="3 4">
    <name type="scientific">Deinococcus ruber</name>
    <dbReference type="NCBI Taxonomy" id="1848197"/>
    <lineage>
        <taxon>Bacteria</taxon>
        <taxon>Thermotogati</taxon>
        <taxon>Deinococcota</taxon>
        <taxon>Deinococci</taxon>
        <taxon>Deinococcales</taxon>
        <taxon>Deinococcaceae</taxon>
        <taxon>Deinococcus</taxon>
    </lineage>
</organism>
<feature type="compositionally biased region" description="Gly residues" evidence="1">
    <location>
        <begin position="28"/>
        <end position="49"/>
    </location>
</feature>
<evidence type="ECO:0000313" key="3">
    <source>
        <dbReference type="EMBL" id="GGR19397.1"/>
    </source>
</evidence>
<feature type="chain" id="PRO_5037181419" description="Carboxypeptidase regulatory-like domain-containing protein" evidence="2">
    <location>
        <begin position="18"/>
        <end position="288"/>
    </location>
</feature>
<dbReference type="InterPro" id="IPR008969">
    <property type="entry name" value="CarboxyPept-like_regulatory"/>
</dbReference>
<name>A0A918F9X2_9DEIO</name>
<proteinExistence type="predicted"/>
<feature type="signal peptide" evidence="2">
    <location>
        <begin position="1"/>
        <end position="17"/>
    </location>
</feature>
<comment type="caution">
    <text evidence="3">The sequence shown here is derived from an EMBL/GenBank/DDBJ whole genome shotgun (WGS) entry which is preliminary data.</text>
</comment>
<feature type="region of interest" description="Disordered" evidence="1">
    <location>
        <begin position="19"/>
        <end position="66"/>
    </location>
</feature>
<reference evidence="3" key="1">
    <citation type="journal article" date="2014" name="Int. J. Syst. Evol. Microbiol.">
        <title>Complete genome sequence of Corynebacterium casei LMG S-19264T (=DSM 44701T), isolated from a smear-ripened cheese.</title>
        <authorList>
            <consortium name="US DOE Joint Genome Institute (JGI-PGF)"/>
            <person name="Walter F."/>
            <person name="Albersmeier A."/>
            <person name="Kalinowski J."/>
            <person name="Ruckert C."/>
        </authorList>
    </citation>
    <scope>NUCLEOTIDE SEQUENCE</scope>
    <source>
        <strain evidence="3">JCM 31311</strain>
    </source>
</reference>
<dbReference type="SUPFAM" id="SSF49464">
    <property type="entry name" value="Carboxypeptidase regulatory domain-like"/>
    <property type="match status" value="1"/>
</dbReference>
<dbReference type="PROSITE" id="PS51257">
    <property type="entry name" value="PROKAR_LIPOPROTEIN"/>
    <property type="match status" value="1"/>
</dbReference>
<protein>
    <recommendedName>
        <fullName evidence="5">Carboxypeptidase regulatory-like domain-containing protein</fullName>
    </recommendedName>
</protein>
<keyword evidence="2" id="KW-0732">Signal</keyword>
<reference evidence="3" key="2">
    <citation type="submission" date="2020-09" db="EMBL/GenBank/DDBJ databases">
        <authorList>
            <person name="Sun Q."/>
            <person name="Ohkuma M."/>
        </authorList>
    </citation>
    <scope>NUCLEOTIDE SEQUENCE</scope>
    <source>
        <strain evidence="3">JCM 31311</strain>
    </source>
</reference>
<evidence type="ECO:0008006" key="5">
    <source>
        <dbReference type="Google" id="ProtNLM"/>
    </source>
</evidence>
<evidence type="ECO:0000313" key="4">
    <source>
        <dbReference type="Proteomes" id="UP000603865"/>
    </source>
</evidence>
<dbReference type="AlphaFoldDB" id="A0A918F9X2"/>
<dbReference type="EMBL" id="BMQL01000023">
    <property type="protein sequence ID" value="GGR19397.1"/>
    <property type="molecule type" value="Genomic_DNA"/>
</dbReference>
<evidence type="ECO:0000256" key="2">
    <source>
        <dbReference type="SAM" id="SignalP"/>
    </source>
</evidence>
<dbReference type="Proteomes" id="UP000603865">
    <property type="component" value="Unassembled WGS sequence"/>
</dbReference>
<keyword evidence="4" id="KW-1185">Reference proteome</keyword>
<gene>
    <name evidence="3" type="ORF">GCM10008957_34880</name>
</gene>
<evidence type="ECO:0000256" key="1">
    <source>
        <dbReference type="SAM" id="MobiDB-lite"/>
    </source>
</evidence>